<evidence type="ECO:0000313" key="2">
    <source>
        <dbReference type="EMBL" id="PYE56431.1"/>
    </source>
</evidence>
<dbReference type="Pfam" id="PF01063">
    <property type="entry name" value="Aminotran_4"/>
    <property type="match status" value="1"/>
</dbReference>
<keyword evidence="3" id="KW-1185">Reference proteome</keyword>
<comment type="caution">
    <text evidence="2">The sequence shown here is derived from an EMBL/GenBank/DDBJ whole genome shotgun (WGS) entry which is preliminary data.</text>
</comment>
<reference evidence="2 3" key="1">
    <citation type="submission" date="2018-06" db="EMBL/GenBank/DDBJ databases">
        <title>Genomic Encyclopedia of Type Strains, Phase IV (KMG-IV): sequencing the most valuable type-strain genomes for metagenomic binning, comparative biology and taxonomic classification.</title>
        <authorList>
            <person name="Goeker M."/>
        </authorList>
    </citation>
    <scope>NUCLEOTIDE SEQUENCE [LARGE SCALE GENOMIC DNA]</scope>
    <source>
        <strain evidence="2 3">DSM 18048</strain>
    </source>
</reference>
<evidence type="ECO:0000313" key="3">
    <source>
        <dbReference type="Proteomes" id="UP000248326"/>
    </source>
</evidence>
<dbReference type="GO" id="GO:0046394">
    <property type="term" value="P:carboxylic acid biosynthetic process"/>
    <property type="evidence" value="ECO:0007669"/>
    <property type="project" value="UniProtKB-ARBA"/>
</dbReference>
<sequence>MTRLAPEFDDAAWLHGLTAFTTIRTKFGTPLLWTAHLERLKGTCAFLGLPDPVEAASELRPHLPSFPEGRLRLTVTSSGLRWSASELPRLPESVSRGVAAHVTTLRVHPQFAAHKTGNYLPYVLALRAAHDAGTFEGLLLGEQGTVVDGSRTSFVLDVEGRLVVPIGGLPSVTRAELLRELREPVEERFVDLRDLARTRRMWLAGSGVGVLPVSRLTWSDGGRDLDVACPSFDHPALRPPLEE</sequence>
<dbReference type="PANTHER" id="PTHR42743:SF4">
    <property type="entry name" value="BRANCHED-CHAIN-AMINO-ACID AMINOTRANSFERASE-RELATED"/>
    <property type="match status" value="1"/>
</dbReference>
<keyword evidence="2" id="KW-0456">Lyase</keyword>
<dbReference type="Gene3D" id="3.30.470.10">
    <property type="match status" value="1"/>
</dbReference>
<dbReference type="GO" id="GO:0016829">
    <property type="term" value="F:lyase activity"/>
    <property type="evidence" value="ECO:0007669"/>
    <property type="project" value="UniProtKB-KW"/>
</dbReference>
<gene>
    <name evidence="2" type="ORF">DES52_101235</name>
</gene>
<dbReference type="EMBL" id="QJSX01000001">
    <property type="protein sequence ID" value="PYE56431.1"/>
    <property type="molecule type" value="Genomic_DNA"/>
</dbReference>
<accession>A0A318SC69</accession>
<dbReference type="InterPro" id="IPR001544">
    <property type="entry name" value="Aminotrans_IV"/>
</dbReference>
<dbReference type="RefSeq" id="WP_110884926.1">
    <property type="nucleotide sequence ID" value="NZ_QJSX01000001.1"/>
</dbReference>
<dbReference type="InterPro" id="IPR043132">
    <property type="entry name" value="BCAT-like_C"/>
</dbReference>
<dbReference type="InterPro" id="IPR050571">
    <property type="entry name" value="Class-IV_PLP-Dep_Aminotrnsfr"/>
</dbReference>
<proteinExistence type="inferred from homology"/>
<name>A0A318SC69_9DEIO</name>
<dbReference type="InterPro" id="IPR043131">
    <property type="entry name" value="BCAT-like_N"/>
</dbReference>
<comment type="similarity">
    <text evidence="1">Belongs to the class-IV pyridoxal-phosphate-dependent aminotransferase family.</text>
</comment>
<dbReference type="Proteomes" id="UP000248326">
    <property type="component" value="Unassembled WGS sequence"/>
</dbReference>
<dbReference type="AlphaFoldDB" id="A0A318SC69"/>
<evidence type="ECO:0000256" key="1">
    <source>
        <dbReference type="ARBA" id="ARBA00009320"/>
    </source>
</evidence>
<dbReference type="OrthoDB" id="9805628at2"/>
<dbReference type="Gene3D" id="3.20.10.10">
    <property type="entry name" value="D-amino Acid Aminotransferase, subunit A, domain 2"/>
    <property type="match status" value="1"/>
</dbReference>
<dbReference type="SUPFAM" id="SSF56752">
    <property type="entry name" value="D-aminoacid aminotransferase-like PLP-dependent enzymes"/>
    <property type="match status" value="1"/>
</dbReference>
<organism evidence="2 3">
    <name type="scientific">Deinococcus yavapaiensis KR-236</name>
    <dbReference type="NCBI Taxonomy" id="694435"/>
    <lineage>
        <taxon>Bacteria</taxon>
        <taxon>Thermotogati</taxon>
        <taxon>Deinococcota</taxon>
        <taxon>Deinococci</taxon>
        <taxon>Deinococcales</taxon>
        <taxon>Deinococcaceae</taxon>
        <taxon>Deinococcus</taxon>
    </lineage>
</organism>
<dbReference type="InterPro" id="IPR036038">
    <property type="entry name" value="Aminotransferase-like"/>
</dbReference>
<dbReference type="PANTHER" id="PTHR42743">
    <property type="entry name" value="AMINO-ACID AMINOTRANSFERASE"/>
    <property type="match status" value="1"/>
</dbReference>
<protein>
    <submittedName>
        <fullName evidence="2">4-amino-4-deoxychorismate lyase</fullName>
    </submittedName>
</protein>